<dbReference type="EMBL" id="BFAA01006093">
    <property type="protein sequence ID" value="GCB70145.1"/>
    <property type="molecule type" value="Genomic_DNA"/>
</dbReference>
<name>A0A401PAH7_SCYTO</name>
<proteinExistence type="predicted"/>
<reference evidence="1 2" key="1">
    <citation type="journal article" date="2018" name="Nat. Ecol. Evol.">
        <title>Shark genomes provide insights into elasmobranch evolution and the origin of vertebrates.</title>
        <authorList>
            <person name="Hara Y"/>
            <person name="Yamaguchi K"/>
            <person name="Onimaru K"/>
            <person name="Kadota M"/>
            <person name="Koyanagi M"/>
            <person name="Keeley SD"/>
            <person name="Tatsumi K"/>
            <person name="Tanaka K"/>
            <person name="Motone F"/>
            <person name="Kageyama Y"/>
            <person name="Nozu R"/>
            <person name="Adachi N"/>
            <person name="Nishimura O"/>
            <person name="Nakagawa R"/>
            <person name="Tanegashima C"/>
            <person name="Kiyatake I"/>
            <person name="Matsumoto R"/>
            <person name="Murakumo K"/>
            <person name="Nishida K"/>
            <person name="Terakita A"/>
            <person name="Kuratani S"/>
            <person name="Sato K"/>
            <person name="Hyodo S Kuraku.S."/>
        </authorList>
    </citation>
    <scope>NUCLEOTIDE SEQUENCE [LARGE SCALE GENOMIC DNA]</scope>
</reference>
<gene>
    <name evidence="1" type="ORF">scyTo_0012557</name>
</gene>
<dbReference type="Proteomes" id="UP000288216">
    <property type="component" value="Unassembled WGS sequence"/>
</dbReference>
<evidence type="ECO:0000313" key="2">
    <source>
        <dbReference type="Proteomes" id="UP000288216"/>
    </source>
</evidence>
<dbReference type="AlphaFoldDB" id="A0A401PAH7"/>
<protein>
    <submittedName>
        <fullName evidence="1">Uncharacterized protein</fullName>
    </submittedName>
</protein>
<keyword evidence="2" id="KW-1185">Reference proteome</keyword>
<accession>A0A401PAH7</accession>
<comment type="caution">
    <text evidence="1">The sequence shown here is derived from an EMBL/GenBank/DDBJ whole genome shotgun (WGS) entry which is preliminary data.</text>
</comment>
<sequence length="66" mass="7926">MTQHVRATLRVEQRKRTREESGLNYSLSRCVHICVTLQLPATRPSRRSLFTLMVKDSLWIRRTWQQ</sequence>
<evidence type="ECO:0000313" key="1">
    <source>
        <dbReference type="EMBL" id="GCB70145.1"/>
    </source>
</evidence>
<organism evidence="1 2">
    <name type="scientific">Scyliorhinus torazame</name>
    <name type="common">Cloudy catshark</name>
    <name type="synonym">Catulus torazame</name>
    <dbReference type="NCBI Taxonomy" id="75743"/>
    <lineage>
        <taxon>Eukaryota</taxon>
        <taxon>Metazoa</taxon>
        <taxon>Chordata</taxon>
        <taxon>Craniata</taxon>
        <taxon>Vertebrata</taxon>
        <taxon>Chondrichthyes</taxon>
        <taxon>Elasmobranchii</taxon>
        <taxon>Galeomorphii</taxon>
        <taxon>Galeoidea</taxon>
        <taxon>Carcharhiniformes</taxon>
        <taxon>Scyliorhinidae</taxon>
        <taxon>Scyliorhinus</taxon>
    </lineage>
</organism>